<dbReference type="PANTHER" id="PTHR48020:SF12">
    <property type="entry name" value="PROTON MYO-INOSITOL COTRANSPORTER"/>
    <property type="match status" value="1"/>
</dbReference>
<keyword evidence="5 7" id="KW-1133">Transmembrane helix</keyword>
<dbReference type="Gene3D" id="1.20.1250.20">
    <property type="entry name" value="MFS general substrate transporter like domains"/>
    <property type="match status" value="1"/>
</dbReference>
<dbReference type="GO" id="GO:0016020">
    <property type="term" value="C:membrane"/>
    <property type="evidence" value="ECO:0007669"/>
    <property type="project" value="UniProtKB-SubCell"/>
</dbReference>
<dbReference type="AlphaFoldDB" id="M7NGK7"/>
<evidence type="ECO:0000256" key="7">
    <source>
        <dbReference type="SAM" id="Phobius"/>
    </source>
</evidence>
<evidence type="ECO:0000259" key="8">
    <source>
        <dbReference type="PROSITE" id="PS50850"/>
    </source>
</evidence>
<keyword evidence="3" id="KW-0813">Transport</keyword>
<evidence type="ECO:0000313" key="10">
    <source>
        <dbReference type="Proteomes" id="UP000011910"/>
    </source>
</evidence>
<protein>
    <submittedName>
        <fullName evidence="9">D-xylose transporter</fullName>
    </submittedName>
</protein>
<proteinExistence type="inferred from homology"/>
<dbReference type="PANTHER" id="PTHR48020">
    <property type="entry name" value="PROTON MYO-INOSITOL COTRANSPORTER"/>
    <property type="match status" value="1"/>
</dbReference>
<dbReference type="PROSITE" id="PS50850">
    <property type="entry name" value="MFS"/>
    <property type="match status" value="1"/>
</dbReference>
<evidence type="ECO:0000256" key="1">
    <source>
        <dbReference type="ARBA" id="ARBA00004141"/>
    </source>
</evidence>
<dbReference type="PROSITE" id="PS00216">
    <property type="entry name" value="SUGAR_TRANSPORT_1"/>
    <property type="match status" value="1"/>
</dbReference>
<dbReference type="GO" id="GO:0022857">
    <property type="term" value="F:transmembrane transporter activity"/>
    <property type="evidence" value="ECO:0007669"/>
    <property type="project" value="InterPro"/>
</dbReference>
<dbReference type="STRING" id="1279009.ADICEAN_03912"/>
<evidence type="ECO:0000256" key="4">
    <source>
        <dbReference type="ARBA" id="ARBA00022692"/>
    </source>
</evidence>
<feature type="domain" description="Major facilitator superfamily (MFS) profile" evidence="8">
    <location>
        <begin position="1"/>
        <end position="212"/>
    </location>
</feature>
<comment type="similarity">
    <text evidence="2">Belongs to the major facilitator superfamily. Sugar transporter (TC 2.A.1.1) family.</text>
</comment>
<feature type="transmembrane region" description="Helical" evidence="7">
    <location>
        <begin position="69"/>
        <end position="86"/>
    </location>
</feature>
<evidence type="ECO:0000256" key="6">
    <source>
        <dbReference type="ARBA" id="ARBA00023136"/>
    </source>
</evidence>
<feature type="transmembrane region" description="Helical" evidence="7">
    <location>
        <begin position="93"/>
        <end position="117"/>
    </location>
</feature>
<name>M7NGK7_9BACT</name>
<dbReference type="Pfam" id="PF00083">
    <property type="entry name" value="Sugar_tr"/>
    <property type="match status" value="1"/>
</dbReference>
<dbReference type="SUPFAM" id="SSF103473">
    <property type="entry name" value="MFS general substrate transporter"/>
    <property type="match status" value="1"/>
</dbReference>
<dbReference type="InterPro" id="IPR005829">
    <property type="entry name" value="Sugar_transporter_CS"/>
</dbReference>
<feature type="transmembrane region" description="Helical" evidence="7">
    <location>
        <begin position="157"/>
        <end position="177"/>
    </location>
</feature>
<dbReference type="InterPro" id="IPR050814">
    <property type="entry name" value="Myo-inositol_Transporter"/>
</dbReference>
<organism evidence="9 10">
    <name type="scientific">Cesiribacter andamanensis AMV16</name>
    <dbReference type="NCBI Taxonomy" id="1279009"/>
    <lineage>
        <taxon>Bacteria</taxon>
        <taxon>Pseudomonadati</taxon>
        <taxon>Bacteroidota</taxon>
        <taxon>Cytophagia</taxon>
        <taxon>Cytophagales</taxon>
        <taxon>Cesiribacteraceae</taxon>
        <taxon>Cesiribacter</taxon>
    </lineage>
</organism>
<accession>M7NGK7</accession>
<feature type="transmembrane region" description="Helical" evidence="7">
    <location>
        <begin position="183"/>
        <end position="205"/>
    </location>
</feature>
<evidence type="ECO:0000313" key="9">
    <source>
        <dbReference type="EMBL" id="EMR00970.1"/>
    </source>
</evidence>
<keyword evidence="4 7" id="KW-0812">Transmembrane</keyword>
<dbReference type="InterPro" id="IPR036259">
    <property type="entry name" value="MFS_trans_sf"/>
</dbReference>
<dbReference type="EMBL" id="AODQ01000161">
    <property type="protein sequence ID" value="EMR00970.1"/>
    <property type="molecule type" value="Genomic_DNA"/>
</dbReference>
<gene>
    <name evidence="9" type="primary">xylE_3</name>
    <name evidence="9" type="ORF">ADICEAN_03912</name>
</gene>
<dbReference type="PATRIC" id="fig|1279009.4.peg.3958"/>
<sequence>MLQEIKVALAQETGTIRELFKPGLRMALGVGVVLALFSQITGINAIIYYAPEIFKSIGFATESAFTQTLFIGLVNTIFTFVALWLIDRAGRRALLLWGVGGMAFCLLAVGICFYFSITEGPWLLIFILGFIACFASSLGPIPWVIISEIFPTKTRGVAMSFCTVVLWIGVVLITQLTPMLLESIGGAFTFWVFMINALFLLFFTWRMIPETKQRTLEEIELSWLHKRG</sequence>
<keyword evidence="6 7" id="KW-0472">Membrane</keyword>
<evidence type="ECO:0000256" key="2">
    <source>
        <dbReference type="ARBA" id="ARBA00010992"/>
    </source>
</evidence>
<evidence type="ECO:0000256" key="3">
    <source>
        <dbReference type="ARBA" id="ARBA00022448"/>
    </source>
</evidence>
<feature type="transmembrane region" description="Helical" evidence="7">
    <location>
        <begin position="123"/>
        <end position="145"/>
    </location>
</feature>
<keyword evidence="10" id="KW-1185">Reference proteome</keyword>
<dbReference type="InterPro" id="IPR005828">
    <property type="entry name" value="MFS_sugar_transport-like"/>
</dbReference>
<feature type="transmembrane region" description="Helical" evidence="7">
    <location>
        <begin position="26"/>
        <end position="49"/>
    </location>
</feature>
<comment type="subcellular location">
    <subcellularLocation>
        <location evidence="1">Membrane</location>
        <topology evidence="1">Multi-pass membrane protein</topology>
    </subcellularLocation>
</comment>
<dbReference type="Proteomes" id="UP000011910">
    <property type="component" value="Unassembled WGS sequence"/>
</dbReference>
<dbReference type="eggNOG" id="COG2814">
    <property type="taxonomic scope" value="Bacteria"/>
</dbReference>
<comment type="caution">
    <text evidence="9">The sequence shown here is derived from an EMBL/GenBank/DDBJ whole genome shotgun (WGS) entry which is preliminary data.</text>
</comment>
<dbReference type="InterPro" id="IPR020846">
    <property type="entry name" value="MFS_dom"/>
</dbReference>
<reference evidence="9 10" key="1">
    <citation type="journal article" date="2013" name="Genome Announc.">
        <title>Draft Genome Sequence of Cesiribacter andamanensis Strain AMV16T, Isolated from a Soil Sample from a Mud Volcano in the Andaman Islands, India.</title>
        <authorList>
            <person name="Shivaji S."/>
            <person name="Ara S."/>
            <person name="Begum Z."/>
            <person name="Srinivas T.N."/>
            <person name="Singh A."/>
            <person name="Kumar Pinnaka A."/>
        </authorList>
    </citation>
    <scope>NUCLEOTIDE SEQUENCE [LARGE SCALE GENOMIC DNA]</scope>
    <source>
        <strain evidence="9 10">AMV16</strain>
    </source>
</reference>
<evidence type="ECO:0000256" key="5">
    <source>
        <dbReference type="ARBA" id="ARBA00022989"/>
    </source>
</evidence>